<dbReference type="Proteomes" id="UP000094819">
    <property type="component" value="Unassembled WGS sequence"/>
</dbReference>
<evidence type="ECO:0000313" key="3">
    <source>
        <dbReference type="EMBL" id="ODN85882.1"/>
    </source>
</evidence>
<organism evidence="3 4">
    <name type="scientific">Cryptococcus wingfieldii CBS 7118</name>
    <dbReference type="NCBI Taxonomy" id="1295528"/>
    <lineage>
        <taxon>Eukaryota</taxon>
        <taxon>Fungi</taxon>
        <taxon>Dikarya</taxon>
        <taxon>Basidiomycota</taxon>
        <taxon>Agaricomycotina</taxon>
        <taxon>Tremellomycetes</taxon>
        <taxon>Tremellales</taxon>
        <taxon>Cryptococcaceae</taxon>
        <taxon>Cryptococcus</taxon>
    </lineage>
</organism>
<feature type="region of interest" description="Disordered" evidence="2">
    <location>
        <begin position="216"/>
        <end position="257"/>
    </location>
</feature>
<feature type="coiled-coil region" evidence="1">
    <location>
        <begin position="112"/>
        <end position="150"/>
    </location>
</feature>
<accession>A0A1E3IBA4</accession>
<sequence>MTHTDSTSPSLDGFGSPREVDVISLGSSGSSSSSASAETGDPSIPNSSPLEEACSGAKRYRCKPNKSAFPPPVDQYGSSNDEEAAQDSETRSTHTTDMVDEEKLAEGITNFLQQLKSDWASAKDQNKRIQELLEQQSKRLEEVFNKVLQQEAVIHREDTDGLITRVSQLETTLANLSNSQKQEVGRNQESTDRLVNRVAQLETTLANLTLQKTPPDIHVDVHMPPQESSITTAGDAPPRRSPHDGGSSDDGPQFSSSLEQSLAWTAGLLTYLSDDSPWKDGIMGTFNEAESMSQTDLSACREKICHLGSHLEVFAALLRHMGSATPQDAWQEAVAMKAVETLRRAL</sequence>
<evidence type="ECO:0000256" key="2">
    <source>
        <dbReference type="SAM" id="MobiDB-lite"/>
    </source>
</evidence>
<proteinExistence type="predicted"/>
<dbReference type="GeneID" id="30196658"/>
<gene>
    <name evidence="3" type="ORF">L198_07447</name>
</gene>
<comment type="caution">
    <text evidence="3">The sequence shown here is derived from an EMBL/GenBank/DDBJ whole genome shotgun (WGS) entry which is preliminary data.</text>
</comment>
<feature type="region of interest" description="Disordered" evidence="2">
    <location>
        <begin position="1"/>
        <end position="98"/>
    </location>
</feature>
<dbReference type="AlphaFoldDB" id="A0A1E3IBA4"/>
<keyword evidence="4" id="KW-1185">Reference proteome</keyword>
<feature type="compositionally biased region" description="Low complexity" evidence="2">
    <location>
        <begin position="24"/>
        <end position="37"/>
    </location>
</feature>
<dbReference type="RefSeq" id="XP_019028587.1">
    <property type="nucleotide sequence ID" value="XM_019179446.1"/>
</dbReference>
<keyword evidence="1" id="KW-0175">Coiled coil</keyword>
<name>A0A1E3IBA4_9TREE</name>
<feature type="compositionally biased region" description="Polar residues" evidence="2">
    <location>
        <begin position="1"/>
        <end position="10"/>
    </location>
</feature>
<reference evidence="3 4" key="1">
    <citation type="submission" date="2016-06" db="EMBL/GenBank/DDBJ databases">
        <title>Evolution of pathogenesis and genome organization in the Tremellales.</title>
        <authorList>
            <person name="Cuomo C."/>
            <person name="Litvintseva A."/>
            <person name="Heitman J."/>
            <person name="Chen Y."/>
            <person name="Sun S."/>
            <person name="Springer D."/>
            <person name="Dromer F."/>
            <person name="Young S."/>
            <person name="Zeng Q."/>
            <person name="Chapman S."/>
            <person name="Gujja S."/>
            <person name="Saif S."/>
            <person name="Birren B."/>
        </authorList>
    </citation>
    <scope>NUCLEOTIDE SEQUENCE [LARGE SCALE GENOMIC DNA]</scope>
    <source>
        <strain evidence="3 4">CBS 7118</strain>
    </source>
</reference>
<dbReference type="EMBL" id="AWGH01000034">
    <property type="protein sequence ID" value="ODN85882.1"/>
    <property type="molecule type" value="Genomic_DNA"/>
</dbReference>
<dbReference type="OrthoDB" id="2578011at2759"/>
<evidence type="ECO:0000256" key="1">
    <source>
        <dbReference type="SAM" id="Coils"/>
    </source>
</evidence>
<evidence type="ECO:0000313" key="4">
    <source>
        <dbReference type="Proteomes" id="UP000094819"/>
    </source>
</evidence>
<protein>
    <submittedName>
        <fullName evidence="3">Uncharacterized protein</fullName>
    </submittedName>
</protein>